<comment type="caution">
    <text evidence="2">The sequence shown here is derived from an EMBL/GenBank/DDBJ whole genome shotgun (WGS) entry which is preliminary data.</text>
</comment>
<feature type="region of interest" description="Disordered" evidence="1">
    <location>
        <begin position="1"/>
        <end position="53"/>
    </location>
</feature>
<keyword evidence="3" id="KW-1185">Reference proteome</keyword>
<dbReference type="Proteomes" id="UP001189429">
    <property type="component" value="Unassembled WGS sequence"/>
</dbReference>
<evidence type="ECO:0000313" key="3">
    <source>
        <dbReference type="Proteomes" id="UP001189429"/>
    </source>
</evidence>
<protein>
    <submittedName>
        <fullName evidence="2">Uncharacterized protein</fullName>
    </submittedName>
</protein>
<name>A0ABN9PCS8_9DINO</name>
<organism evidence="2 3">
    <name type="scientific">Prorocentrum cordatum</name>
    <dbReference type="NCBI Taxonomy" id="2364126"/>
    <lineage>
        <taxon>Eukaryota</taxon>
        <taxon>Sar</taxon>
        <taxon>Alveolata</taxon>
        <taxon>Dinophyceae</taxon>
        <taxon>Prorocentrales</taxon>
        <taxon>Prorocentraceae</taxon>
        <taxon>Prorocentrum</taxon>
    </lineage>
</organism>
<gene>
    <name evidence="2" type="ORF">PCOR1329_LOCUS741</name>
</gene>
<accession>A0ABN9PCS8</accession>
<feature type="non-terminal residue" evidence="2">
    <location>
        <position position="435"/>
    </location>
</feature>
<reference evidence="2" key="1">
    <citation type="submission" date="2023-10" db="EMBL/GenBank/DDBJ databases">
        <authorList>
            <person name="Chen Y."/>
            <person name="Shah S."/>
            <person name="Dougan E. K."/>
            <person name="Thang M."/>
            <person name="Chan C."/>
        </authorList>
    </citation>
    <scope>NUCLEOTIDE SEQUENCE [LARGE SCALE GENOMIC DNA]</scope>
</reference>
<evidence type="ECO:0000256" key="1">
    <source>
        <dbReference type="SAM" id="MobiDB-lite"/>
    </source>
</evidence>
<feature type="compositionally biased region" description="Basic and acidic residues" evidence="1">
    <location>
        <begin position="39"/>
        <end position="53"/>
    </location>
</feature>
<sequence length="435" mass="47469">ASSRRSDDEGDEDEPQGGGKKDAKADGKRTRQAPTWPTFDKRMRPAEFNSTKRDLQARLKDEIKHIRYSKASHYVKPDKIFALVKDDGDVSTYEYEAKRKALIDDVDALSQQVETVKSWRQSPDSNAAKGKLVDKLNDVIKLSKNMEELIAGMTEVRKQQQGDESKVKRKETSAINKHKASFLHEGVCEVLAAEFAKSARSIDSDCRSSHIQLLFPGILQPLSPSEECAMVSWQKEAIPKERVPFLFDLAGDCPLAGPIGKVVGSNADKIAAKAKKVHALMKNDAAMIALGGLSGAGELIVDADKPIVVAVQSAALIKTAPVNDLLGSGLTALSALQQWAKANNKGESAECMKDAVTAVVPVGSAVFAPFGHVPFVTGVPKDDKSEEVATAMLVFPLFPRAIDRSEGEKDWQVVRQYIDQTFETHSDVKTWSAIK</sequence>
<evidence type="ECO:0000313" key="2">
    <source>
        <dbReference type="EMBL" id="CAK0789071.1"/>
    </source>
</evidence>
<feature type="compositionally biased region" description="Basic and acidic residues" evidence="1">
    <location>
        <begin position="19"/>
        <end position="29"/>
    </location>
</feature>
<proteinExistence type="predicted"/>
<dbReference type="EMBL" id="CAUYUJ010000166">
    <property type="protein sequence ID" value="CAK0789071.1"/>
    <property type="molecule type" value="Genomic_DNA"/>
</dbReference>
<feature type="non-terminal residue" evidence="2">
    <location>
        <position position="1"/>
    </location>
</feature>